<protein>
    <submittedName>
        <fullName evidence="2">Glycosyltransferase involved in cell wall bisynthesis</fullName>
    </submittedName>
</protein>
<dbReference type="GO" id="GO:0016757">
    <property type="term" value="F:glycosyltransferase activity"/>
    <property type="evidence" value="ECO:0007669"/>
    <property type="project" value="InterPro"/>
</dbReference>
<dbReference type="PANTHER" id="PTHR45947">
    <property type="entry name" value="SULFOQUINOVOSYL TRANSFERASE SQD2"/>
    <property type="match status" value="1"/>
</dbReference>
<dbReference type="InterPro" id="IPR050194">
    <property type="entry name" value="Glycosyltransferase_grp1"/>
</dbReference>
<dbReference type="RefSeq" id="WP_089220753.1">
    <property type="nucleotide sequence ID" value="NZ_FZOS01000025.1"/>
</dbReference>
<dbReference type="InterPro" id="IPR001296">
    <property type="entry name" value="Glyco_trans_1"/>
</dbReference>
<evidence type="ECO:0000259" key="1">
    <source>
        <dbReference type="Pfam" id="PF00534"/>
    </source>
</evidence>
<proteinExistence type="predicted"/>
<dbReference type="Proteomes" id="UP000198281">
    <property type="component" value="Unassembled WGS sequence"/>
</dbReference>
<gene>
    <name evidence="2" type="ORF">SAMN06295912_12533</name>
</gene>
<accession>A0A239IP87</accession>
<dbReference type="SUPFAM" id="SSF53756">
    <property type="entry name" value="UDP-Glycosyltransferase/glycogen phosphorylase"/>
    <property type="match status" value="1"/>
</dbReference>
<evidence type="ECO:0000313" key="2">
    <source>
        <dbReference type="EMBL" id="SNS94224.1"/>
    </source>
</evidence>
<evidence type="ECO:0000313" key="3">
    <source>
        <dbReference type="Proteomes" id="UP000198281"/>
    </source>
</evidence>
<dbReference type="Pfam" id="PF00534">
    <property type="entry name" value="Glycos_transf_1"/>
    <property type="match status" value="1"/>
</dbReference>
<dbReference type="EMBL" id="FZOS01000025">
    <property type="protein sequence ID" value="SNS94224.1"/>
    <property type="molecule type" value="Genomic_DNA"/>
</dbReference>
<keyword evidence="2" id="KW-0808">Transferase</keyword>
<dbReference type="CDD" id="cd03801">
    <property type="entry name" value="GT4_PimA-like"/>
    <property type="match status" value="1"/>
</dbReference>
<name>A0A239IP87_9SPHN</name>
<dbReference type="AlphaFoldDB" id="A0A239IP87"/>
<dbReference type="Gene3D" id="3.40.50.2000">
    <property type="entry name" value="Glycogen Phosphorylase B"/>
    <property type="match status" value="2"/>
</dbReference>
<feature type="domain" description="Glycosyl transferase family 1" evidence="1">
    <location>
        <begin position="234"/>
        <end position="376"/>
    </location>
</feature>
<sequence length="433" mass="45944">MIERIVILTDQSHPQGGASLLAVESALAFRRRGYAVTMVCGDDGDGPGAAVGVESVALGHRRLLDSPLTNSVRGLYNRATVRRTAEWIRANDTPRTIYHLHGWLQILSPSVFAALAPVRDRVLMTAHDFSLACPNISIYDYVADTPCPRTPMSGACLAARCDRRSHAHKIWRSARHMLQWRLIGAGQAPVQLLINGGMRPSLRAVGVNDDRMVTLANPVVPYTPDRIAAEANHNVLYVGRMETTKGIELAAEACRRAGVRLTAIGGGERLAPLKAGYPEMNFVGWLPHEDIAPYARASRMLVMPSLATEPFGLSAVEALWSGLPVIASKTSFLAGDIETAGAGLAVDPRAIDAFAAAIRAIADDPARTQAMSVAAYRDTRHLGLPFDRWIDGLLAAYSGLLAGGPGAVAAAVEAVTADTAPDAGPVLASVGAS</sequence>
<dbReference type="OrthoDB" id="9801573at2"/>
<keyword evidence="3" id="KW-1185">Reference proteome</keyword>
<dbReference type="PANTHER" id="PTHR45947:SF3">
    <property type="entry name" value="SULFOQUINOVOSYL TRANSFERASE SQD2"/>
    <property type="match status" value="1"/>
</dbReference>
<reference evidence="3" key="1">
    <citation type="submission" date="2017-06" db="EMBL/GenBank/DDBJ databases">
        <authorList>
            <person name="Varghese N."/>
            <person name="Submissions S."/>
        </authorList>
    </citation>
    <scope>NUCLEOTIDE SEQUENCE [LARGE SCALE GENOMIC DNA]</scope>
    <source>
        <strain evidence="3">LNB2</strain>
    </source>
</reference>
<organism evidence="2 3">
    <name type="scientific">Edaphosphingomonas laterariae</name>
    <dbReference type="NCBI Taxonomy" id="861865"/>
    <lineage>
        <taxon>Bacteria</taxon>
        <taxon>Pseudomonadati</taxon>
        <taxon>Pseudomonadota</taxon>
        <taxon>Alphaproteobacteria</taxon>
        <taxon>Sphingomonadales</taxon>
        <taxon>Rhizorhabdaceae</taxon>
        <taxon>Edaphosphingomonas</taxon>
    </lineage>
</organism>